<protein>
    <submittedName>
        <fullName evidence="1">Uncharacterized protein</fullName>
    </submittedName>
</protein>
<dbReference type="EMBL" id="OX596105">
    <property type="protein sequence ID" value="CAN0099222.1"/>
    <property type="molecule type" value="Genomic_DNA"/>
</dbReference>
<sequence>MSCPLTLNEGRRPQACWRGPGDLLASVSQLDPFCSSPSPGLSSPCEGQMLHPRPDPLVCPDASQSWGLWQGVRLPSACPLRQVSVTSVVWPVCRYLPSQHRSRANRQHLPLELALGGRKLRTVPPPQPAAHRFTETHTG</sequence>
<gene>
    <name evidence="1" type="ORF">MRATA1EN22A_LOCUS12020</name>
</gene>
<proteinExistence type="predicted"/>
<reference evidence="1" key="1">
    <citation type="submission" date="2023-05" db="EMBL/GenBank/DDBJ databases">
        <authorList>
            <consortium name="ELIXIR-Norway"/>
        </authorList>
    </citation>
    <scope>NUCLEOTIDE SEQUENCE</scope>
</reference>
<dbReference type="Proteomes" id="UP001162501">
    <property type="component" value="Chromosome 21"/>
</dbReference>
<reference evidence="1" key="2">
    <citation type="submission" date="2025-03" db="EMBL/GenBank/DDBJ databases">
        <authorList>
            <consortium name="ELIXIR-Norway"/>
            <consortium name="Elixir Norway"/>
        </authorList>
    </citation>
    <scope>NUCLEOTIDE SEQUENCE</scope>
</reference>
<accession>A0AC59YZ72</accession>
<evidence type="ECO:0000313" key="1">
    <source>
        <dbReference type="EMBL" id="CAN0099222.1"/>
    </source>
</evidence>
<name>A0AC59YZ72_RANTA</name>
<organism evidence="1 2">
    <name type="scientific">Rangifer tarandus platyrhynchus</name>
    <name type="common">Svalbard reindeer</name>
    <dbReference type="NCBI Taxonomy" id="3082113"/>
    <lineage>
        <taxon>Eukaryota</taxon>
        <taxon>Metazoa</taxon>
        <taxon>Chordata</taxon>
        <taxon>Craniata</taxon>
        <taxon>Vertebrata</taxon>
        <taxon>Euteleostomi</taxon>
        <taxon>Mammalia</taxon>
        <taxon>Eutheria</taxon>
        <taxon>Laurasiatheria</taxon>
        <taxon>Artiodactyla</taxon>
        <taxon>Ruminantia</taxon>
        <taxon>Pecora</taxon>
        <taxon>Cervidae</taxon>
        <taxon>Odocoileinae</taxon>
        <taxon>Rangifer</taxon>
    </lineage>
</organism>
<evidence type="ECO:0000313" key="2">
    <source>
        <dbReference type="Proteomes" id="UP001162501"/>
    </source>
</evidence>